<dbReference type="InterPro" id="IPR025406">
    <property type="entry name" value="DUF4132"/>
</dbReference>
<dbReference type="Proteomes" id="UP000572680">
    <property type="component" value="Unassembled WGS sequence"/>
</dbReference>
<gene>
    <name evidence="3" type="ORF">HNR61_003972</name>
</gene>
<dbReference type="Pfam" id="PF13569">
    <property type="entry name" value="DUF4132"/>
    <property type="match status" value="1"/>
</dbReference>
<dbReference type="RefSeq" id="WP_182844563.1">
    <property type="nucleotide sequence ID" value="NZ_BAAALP010000055.1"/>
</dbReference>
<sequence length="815" mass="90040">MPLDDLPADCLRDDTLDGVRLDALERGAWLPDLLRRGMADARRLRDGEPGALRAVERIRAEISERLAALPAGETRPAVLAFLLAAAREAQVAWYFGARVTPTLARTEGFGPSETAVLVRAALEYERSDGWFTDVTKFAARVAEGLPAEERAAADEWLRALQERVLADPAFAGGERSALVRRLERLLPERDPALLPEGMVPGRQWWAAPLRDRLAEAPTAGLAALVWHLAVFSGPRPPQKWRRECVRLVEAAKAGETLVACVREMAVEPEEVERGHGDYVDPAYKDLACGVLWAAALTAGAETAPHLERLAGLAGMFNRATWDGKLAGAAVNALGAVEDPAGLDALRELDARLRHKALRKQLDTAIETAAGRQGVTPRQLVESAVPDHGLAPGGTLTRTVAGHTVTLAVEDAVTVRLTYTAPDGTARRTAPPAVKDAPEVTEIKALAKRVRATLAAERRRVEALLSADPEWSHDEWARHYRDHPIVGVITRDLIWDFQDEAGEWRAALPADAPPAAAARTVRLWHPIHHTPDEIRAWRATVADRGIRQPFKQAFREIYLLTPAEEETAVYSNRFAAHIVHYNRFYALTKERGWQSNYLGRHHAGAFGQARGTFGDGGWRATFEHTPATEDFDWAPEHAATDRIVFERRAGKRWTEVPLGEVPPVVFSEAMRDADLFVGVTSIAADPGWVDRGDDRYTEYWRTATFGALTATAETRRAALERVLPRLRIAGRCELTDRFLKVRGDLRTYKIHLGSANILMEPDDSYLCIVQARGGTKVHLPFEDDRLSLILSKALLLAADTTITDETILRQIRRTVP</sequence>
<evidence type="ECO:0008006" key="5">
    <source>
        <dbReference type="Google" id="ProtNLM"/>
    </source>
</evidence>
<feature type="domain" description="DUF7737" evidence="2">
    <location>
        <begin position="711"/>
        <end position="810"/>
    </location>
</feature>
<evidence type="ECO:0000313" key="3">
    <source>
        <dbReference type="EMBL" id="MBA8952332.1"/>
    </source>
</evidence>
<dbReference type="EMBL" id="JACJIA010000004">
    <property type="protein sequence ID" value="MBA8952332.1"/>
    <property type="molecule type" value="Genomic_DNA"/>
</dbReference>
<organism evidence="3 4">
    <name type="scientific">Actinomadura namibiensis</name>
    <dbReference type="NCBI Taxonomy" id="182080"/>
    <lineage>
        <taxon>Bacteria</taxon>
        <taxon>Bacillati</taxon>
        <taxon>Actinomycetota</taxon>
        <taxon>Actinomycetes</taxon>
        <taxon>Streptosporangiales</taxon>
        <taxon>Thermomonosporaceae</taxon>
        <taxon>Actinomadura</taxon>
    </lineage>
</organism>
<evidence type="ECO:0000259" key="1">
    <source>
        <dbReference type="Pfam" id="PF13569"/>
    </source>
</evidence>
<proteinExistence type="predicted"/>
<feature type="domain" description="DUF4132" evidence="1">
    <location>
        <begin position="423"/>
        <end position="592"/>
    </location>
</feature>
<dbReference type="Pfam" id="PF24879">
    <property type="entry name" value="DUF7737"/>
    <property type="match status" value="1"/>
</dbReference>
<keyword evidence="4" id="KW-1185">Reference proteome</keyword>
<reference evidence="3 4" key="1">
    <citation type="submission" date="2020-08" db="EMBL/GenBank/DDBJ databases">
        <title>Genomic Encyclopedia of Type Strains, Phase IV (KMG-IV): sequencing the most valuable type-strain genomes for metagenomic binning, comparative biology and taxonomic classification.</title>
        <authorList>
            <person name="Goeker M."/>
        </authorList>
    </citation>
    <scope>NUCLEOTIDE SEQUENCE [LARGE SCALE GENOMIC DNA]</scope>
    <source>
        <strain evidence="3 4">DSM 44197</strain>
    </source>
</reference>
<accession>A0A7W3QM92</accession>
<name>A0A7W3QM92_ACTNM</name>
<comment type="caution">
    <text evidence="3">The sequence shown here is derived from an EMBL/GenBank/DDBJ whole genome shotgun (WGS) entry which is preliminary data.</text>
</comment>
<dbReference type="AlphaFoldDB" id="A0A7W3QM92"/>
<evidence type="ECO:0000259" key="2">
    <source>
        <dbReference type="Pfam" id="PF24879"/>
    </source>
</evidence>
<evidence type="ECO:0000313" key="4">
    <source>
        <dbReference type="Proteomes" id="UP000572680"/>
    </source>
</evidence>
<protein>
    <recommendedName>
        <fullName evidence="5">DUF4132 domain-containing protein</fullName>
    </recommendedName>
</protein>
<dbReference type="InterPro" id="IPR056639">
    <property type="entry name" value="DUF7737"/>
</dbReference>